<sequence length="61" mass="6774">MVETNTVQLVFALSVARDLASCEGPDFDLVVYHIQQALQAAKDEALRKGILVEIDRDDTIQ</sequence>
<protein>
    <submittedName>
        <fullName evidence="1">Uncharacterized protein</fullName>
    </submittedName>
</protein>
<reference evidence="1 2" key="1">
    <citation type="submission" date="2017-03" db="EMBL/GenBank/DDBJ databases">
        <title>Genome analysis of Rhizobial strains effectives or ineffectives for nitrogen fixation isolated from bean seeds.</title>
        <authorList>
            <person name="Peralta H."/>
            <person name="Aguilar-Vera A."/>
            <person name="Mora Y."/>
            <person name="Vargas-Lagunas C."/>
            <person name="Girard L."/>
            <person name="Mora J."/>
        </authorList>
    </citation>
    <scope>NUCLEOTIDE SEQUENCE [LARGE SCALE GENOMIC DNA]</scope>
    <source>
        <strain evidence="1 2">CCGM3</strain>
    </source>
</reference>
<evidence type="ECO:0000313" key="2">
    <source>
        <dbReference type="Proteomes" id="UP000254939"/>
    </source>
</evidence>
<gene>
    <name evidence="1" type="ORF">B5K06_21780</name>
</gene>
<evidence type="ECO:0000313" key="1">
    <source>
        <dbReference type="EMBL" id="RDJ07078.1"/>
    </source>
</evidence>
<comment type="caution">
    <text evidence="1">The sequence shown here is derived from an EMBL/GenBank/DDBJ whole genome shotgun (WGS) entry which is preliminary data.</text>
</comment>
<dbReference type="OrthoDB" id="8402081at2"/>
<name>A0A370KK67_9HYPH</name>
<dbReference type="EMBL" id="NAAC01000023">
    <property type="protein sequence ID" value="RDJ07078.1"/>
    <property type="molecule type" value="Genomic_DNA"/>
</dbReference>
<dbReference type="RefSeq" id="WP_016557389.1">
    <property type="nucleotide sequence ID" value="NZ_KZ857264.1"/>
</dbReference>
<proteinExistence type="predicted"/>
<accession>A0A370KK67</accession>
<dbReference type="Proteomes" id="UP000254939">
    <property type="component" value="Unassembled WGS sequence"/>
</dbReference>
<dbReference type="AlphaFoldDB" id="A0A370KK67"/>
<organism evidence="1 2">
    <name type="scientific">Rhizobium grahamii</name>
    <dbReference type="NCBI Taxonomy" id="1120045"/>
    <lineage>
        <taxon>Bacteria</taxon>
        <taxon>Pseudomonadati</taxon>
        <taxon>Pseudomonadota</taxon>
        <taxon>Alphaproteobacteria</taxon>
        <taxon>Hyphomicrobiales</taxon>
        <taxon>Rhizobiaceae</taxon>
        <taxon>Rhizobium/Agrobacterium group</taxon>
        <taxon>Rhizobium</taxon>
    </lineage>
</organism>